<name>A0A8S1T0Z0_9CILI</name>
<dbReference type="Proteomes" id="UP000689195">
    <property type="component" value="Unassembled WGS sequence"/>
</dbReference>
<gene>
    <name evidence="1" type="ORF">PPENT_87.1.T0130186</name>
</gene>
<evidence type="ECO:0000313" key="2">
    <source>
        <dbReference type="Proteomes" id="UP000689195"/>
    </source>
</evidence>
<comment type="caution">
    <text evidence="1">The sequence shown here is derived from an EMBL/GenBank/DDBJ whole genome shotgun (WGS) entry which is preliminary data.</text>
</comment>
<organism evidence="1 2">
    <name type="scientific">Paramecium pentaurelia</name>
    <dbReference type="NCBI Taxonomy" id="43138"/>
    <lineage>
        <taxon>Eukaryota</taxon>
        <taxon>Sar</taxon>
        <taxon>Alveolata</taxon>
        <taxon>Ciliophora</taxon>
        <taxon>Intramacronucleata</taxon>
        <taxon>Oligohymenophorea</taxon>
        <taxon>Peniculida</taxon>
        <taxon>Parameciidae</taxon>
        <taxon>Paramecium</taxon>
    </lineage>
</organism>
<evidence type="ECO:0000313" key="1">
    <source>
        <dbReference type="EMBL" id="CAD8144352.1"/>
    </source>
</evidence>
<reference evidence="1" key="1">
    <citation type="submission" date="2021-01" db="EMBL/GenBank/DDBJ databases">
        <authorList>
            <consortium name="Genoscope - CEA"/>
            <person name="William W."/>
        </authorList>
    </citation>
    <scope>NUCLEOTIDE SEQUENCE</scope>
</reference>
<dbReference type="EMBL" id="CAJJDO010000013">
    <property type="protein sequence ID" value="CAD8144352.1"/>
    <property type="molecule type" value="Genomic_DNA"/>
</dbReference>
<keyword evidence="2" id="KW-1185">Reference proteome</keyword>
<sequence>MLFTYGFYNVENQIPFNDKGGQLKLSNHSSLIDWIYFLSQSSPNFATFVESGDEIRYSILTINQVIKTLFSIIITQKELGCQTNQLGFNQLGLLSPPRQMISELQKLEQPINIYVLTYPDKSFFTPIIIIQKFLTKNSQIISNICQHQYKMPQLKGLLKTHQQFL</sequence>
<dbReference type="AlphaFoldDB" id="A0A8S1T0Z0"/>
<dbReference type="OrthoDB" id="272512at2759"/>
<protein>
    <submittedName>
        <fullName evidence="1">Uncharacterized protein</fullName>
    </submittedName>
</protein>
<accession>A0A8S1T0Z0</accession>
<proteinExistence type="predicted"/>